<dbReference type="InParanoid" id="Q7UY77"/>
<accession>Q7UY77</accession>
<gene>
    <name evidence="2" type="ordered locus">RB825</name>
</gene>
<protein>
    <submittedName>
        <fullName evidence="2">Uncharacterized protein</fullName>
    </submittedName>
</protein>
<reference evidence="2 3" key="1">
    <citation type="journal article" date="2003" name="Proc. Natl. Acad. Sci. U.S.A.">
        <title>Complete genome sequence of the marine planctomycete Pirellula sp. strain 1.</title>
        <authorList>
            <person name="Gloeckner F.O."/>
            <person name="Kube M."/>
            <person name="Bauer M."/>
            <person name="Teeling H."/>
            <person name="Lombardot T."/>
            <person name="Ludwig W."/>
            <person name="Gade D."/>
            <person name="Beck A."/>
            <person name="Borzym K."/>
            <person name="Heitmann K."/>
            <person name="Rabus R."/>
            <person name="Schlesner H."/>
            <person name="Amann R."/>
            <person name="Reinhardt R."/>
        </authorList>
    </citation>
    <scope>NUCLEOTIDE SEQUENCE [LARGE SCALE GENOMIC DNA]</scope>
    <source>
        <strain evidence="3">DSM 10527 / NCIMB 13988 / SH1</strain>
    </source>
</reference>
<organism evidence="2 3">
    <name type="scientific">Rhodopirellula baltica (strain DSM 10527 / NCIMB 13988 / SH1)</name>
    <dbReference type="NCBI Taxonomy" id="243090"/>
    <lineage>
        <taxon>Bacteria</taxon>
        <taxon>Pseudomonadati</taxon>
        <taxon>Planctomycetota</taxon>
        <taxon>Planctomycetia</taxon>
        <taxon>Pirellulales</taxon>
        <taxon>Pirellulaceae</taxon>
        <taxon>Rhodopirellula</taxon>
    </lineage>
</organism>
<keyword evidence="3" id="KW-1185">Reference proteome</keyword>
<evidence type="ECO:0000313" key="2">
    <source>
        <dbReference type="EMBL" id="CAD71771.1"/>
    </source>
</evidence>
<evidence type="ECO:0000313" key="3">
    <source>
        <dbReference type="Proteomes" id="UP000001025"/>
    </source>
</evidence>
<evidence type="ECO:0000256" key="1">
    <source>
        <dbReference type="SAM" id="MobiDB-lite"/>
    </source>
</evidence>
<dbReference type="EnsemblBacteria" id="CAD71771">
    <property type="protein sequence ID" value="CAD71771"/>
    <property type="gene ID" value="RB825"/>
</dbReference>
<dbReference type="HOGENOM" id="CLU_2082997_0_0_0"/>
<sequence length="117" mass="13320">MKSETASQPPATFIIYVTHSISSETIQEKSEYHPNHSHRDQAKLKTEHAAIELPALQWLLDRFCPLHDELERRALGQQAGLRSSTGRRNHWPQHTDGRQQPRTLASTDFGSTHLSIT</sequence>
<feature type="region of interest" description="Disordered" evidence="1">
    <location>
        <begin position="77"/>
        <end position="117"/>
    </location>
</feature>
<dbReference type="KEGG" id="rba:RB825"/>
<name>Q7UY77_RHOBA</name>
<dbReference type="EMBL" id="BX294134">
    <property type="protein sequence ID" value="CAD71771.1"/>
    <property type="molecule type" value="Genomic_DNA"/>
</dbReference>
<dbReference type="Proteomes" id="UP000001025">
    <property type="component" value="Chromosome"/>
</dbReference>
<dbReference type="STRING" id="243090.RB825"/>
<dbReference type="AlphaFoldDB" id="Q7UY77"/>
<proteinExistence type="predicted"/>
<feature type="compositionally biased region" description="Polar residues" evidence="1">
    <location>
        <begin position="100"/>
        <end position="117"/>
    </location>
</feature>